<keyword evidence="3" id="KW-0732">Signal</keyword>
<feature type="region of interest" description="Disordered" evidence="2">
    <location>
        <begin position="494"/>
        <end position="514"/>
    </location>
</feature>
<evidence type="ECO:0000256" key="1">
    <source>
        <dbReference type="ARBA" id="ARBA00009820"/>
    </source>
</evidence>
<feature type="chain" id="PRO_5039204251" evidence="3">
    <location>
        <begin position="29"/>
        <end position="943"/>
    </location>
</feature>
<dbReference type="PANTHER" id="PTHR36842:SF1">
    <property type="entry name" value="PROTEIN TOLB"/>
    <property type="match status" value="1"/>
</dbReference>
<proteinExistence type="inferred from homology"/>
<dbReference type="Pfam" id="PF07676">
    <property type="entry name" value="PD40"/>
    <property type="match status" value="2"/>
</dbReference>
<dbReference type="EMBL" id="JACQAY010000168">
    <property type="protein sequence ID" value="MBI3539683.1"/>
    <property type="molecule type" value="Genomic_DNA"/>
</dbReference>
<comment type="caution">
    <text evidence="4">The sequence shown here is derived from an EMBL/GenBank/DDBJ whole genome shotgun (WGS) entry which is preliminary data.</text>
</comment>
<gene>
    <name evidence="4" type="ORF">HY076_05370</name>
</gene>
<dbReference type="InterPro" id="IPR011042">
    <property type="entry name" value="6-blade_b-propeller_TolB-like"/>
</dbReference>
<accession>A0A9D6L691</accession>
<dbReference type="PANTHER" id="PTHR36842">
    <property type="entry name" value="PROTEIN TOLB HOMOLOG"/>
    <property type="match status" value="1"/>
</dbReference>
<reference evidence="4" key="1">
    <citation type="submission" date="2020-07" db="EMBL/GenBank/DDBJ databases">
        <title>Huge and variable diversity of episymbiotic CPR bacteria and DPANN archaea in groundwater ecosystems.</title>
        <authorList>
            <person name="He C.Y."/>
            <person name="Keren R."/>
            <person name="Whittaker M."/>
            <person name="Farag I.F."/>
            <person name="Doudna J."/>
            <person name="Cate J.H.D."/>
            <person name="Banfield J.F."/>
        </authorList>
    </citation>
    <scope>NUCLEOTIDE SEQUENCE</scope>
    <source>
        <strain evidence="4">NC_groundwater_928_Pr1_S-0.2um_72_17</strain>
    </source>
</reference>
<comment type="similarity">
    <text evidence="1">Belongs to the TolB family.</text>
</comment>
<dbReference type="Gene3D" id="2.40.160.50">
    <property type="entry name" value="membrane protein fhac: a member of the omp85/tpsb transporter family"/>
    <property type="match status" value="1"/>
</dbReference>
<evidence type="ECO:0000256" key="3">
    <source>
        <dbReference type="SAM" id="SignalP"/>
    </source>
</evidence>
<evidence type="ECO:0000313" key="5">
    <source>
        <dbReference type="Proteomes" id="UP000807850"/>
    </source>
</evidence>
<dbReference type="Proteomes" id="UP000807850">
    <property type="component" value="Unassembled WGS sequence"/>
</dbReference>
<evidence type="ECO:0000313" key="4">
    <source>
        <dbReference type="EMBL" id="MBI3539683.1"/>
    </source>
</evidence>
<dbReference type="Gene3D" id="2.120.10.30">
    <property type="entry name" value="TolB, C-terminal domain"/>
    <property type="match status" value="1"/>
</dbReference>
<dbReference type="AlphaFoldDB" id="A0A9D6L691"/>
<dbReference type="InterPro" id="IPR011659">
    <property type="entry name" value="WD40"/>
</dbReference>
<feature type="signal peptide" evidence="3">
    <location>
        <begin position="1"/>
        <end position="28"/>
    </location>
</feature>
<name>A0A9D6L691_UNCEI</name>
<organism evidence="4 5">
    <name type="scientific">Eiseniibacteriota bacterium</name>
    <dbReference type="NCBI Taxonomy" id="2212470"/>
    <lineage>
        <taxon>Bacteria</taxon>
        <taxon>Candidatus Eiseniibacteriota</taxon>
    </lineage>
</organism>
<protein>
    <submittedName>
        <fullName evidence="4">PD40 domain-containing protein</fullName>
    </submittedName>
</protein>
<dbReference type="SUPFAM" id="SSF82171">
    <property type="entry name" value="DPP6 N-terminal domain-like"/>
    <property type="match status" value="1"/>
</dbReference>
<evidence type="ECO:0000256" key="2">
    <source>
        <dbReference type="SAM" id="MobiDB-lite"/>
    </source>
</evidence>
<sequence>MKMVFARPARLIVALAALAVLASAPAGAQVFGQNKVQYEPLEWSVLETPHVRLHFYAQEESLARRLAALAETVAVEYDGRFRMSPHRQIPILLYSAHHVFQQTNATPELITEAVGGLTELIKGRVLIPHNGSWTRLVWVTRHELTHAYMLEKLSQVMKAHHRTQGYLPPLWFTEGFAEFCGTHWDADAEGLMRDAMLTGRATPLTHSDEIIGTVLMYKEGQSFLLYLADRFGPTKVFDILDNWWRGDDFETVFRMTIGLPLREVDEAWFNEVRRRYYPAVADASPAAEVGQRLTRRGFYNLGPRVLPAKRGADGAAADTAVRFCYFAASESGIDLVLNEPDRKGRRHEHRVLRGGVSPSFESFHLFQTRPDASPSGMIALSSKRGGRDALYLVDSHRRRVVRRFEFPHLVAINDPSLVPGDQGMIFSAQDESGRSDLYRVTWPNDETRLERLTDDDFDDVEPDISPDGRWVVFASDRGQRGGHHSLFRLALEGGAPEPVSEPPSGDDRQPVYSPDGRWIAFRSTRGGTSDLWVRLAEPSREARRVTRLIGPASDPAWTPDGRGLLFSGQERVEFQVYRVRFDPDTLRAEAEPEPARAPAIAAEIDAGEPHPYQRQLSLDLVQNGVAFDPGLGAGAGGQIALSDVLGNEQFNIFLTNDSERFGNFWDGFEGGVTYINQSQRLNYGLGLFRLTQIYDQDLDLVRRERRIGLVGLVSYPFNRFTRLEGSMLVRHASEHRLEDGSIGAVDLVSNFIAIVHDNARWSAIGPGGGTRLYLGGGFTRDLGSGQANEATMLAEVRHYRMLIPNVVLAMRVQGQASLWGDAQRFYLGGYNSLPGVQRRSLTGLQTLLVQQEVRFPVLRRLVLAIPTAWEFPTVSAALFAGSAWTWDRAFTGGAPEKLGVVGFGVFIGGGYFPAFRWNFSWPTTDFRTLPPRPHTQFTIGFNY</sequence>